<proteinExistence type="predicted"/>
<dbReference type="RefSeq" id="WP_204785539.1">
    <property type="nucleotide sequence ID" value="NZ_CALVGD010000054.1"/>
</dbReference>
<keyword evidence="2" id="KW-1185">Reference proteome</keyword>
<comment type="caution">
    <text evidence="1">The sequence shown here is derived from an EMBL/GenBank/DDBJ whole genome shotgun (WGS) entry which is preliminary data.</text>
</comment>
<dbReference type="EMBL" id="JACJKU010000107">
    <property type="protein sequence ID" value="MBM6941314.1"/>
    <property type="molecule type" value="Genomic_DNA"/>
</dbReference>
<name>A0ABS2H1M5_9LACO</name>
<protein>
    <submittedName>
        <fullName evidence="1">Uncharacterized protein</fullName>
    </submittedName>
</protein>
<organism evidence="1 2">
    <name type="scientific">Limosilactobacillus coleohominis</name>
    <dbReference type="NCBI Taxonomy" id="181675"/>
    <lineage>
        <taxon>Bacteria</taxon>
        <taxon>Bacillati</taxon>
        <taxon>Bacillota</taxon>
        <taxon>Bacilli</taxon>
        <taxon>Lactobacillales</taxon>
        <taxon>Lactobacillaceae</taxon>
        <taxon>Limosilactobacillus</taxon>
    </lineage>
</organism>
<evidence type="ECO:0000313" key="1">
    <source>
        <dbReference type="EMBL" id="MBM6941314.1"/>
    </source>
</evidence>
<dbReference type="Proteomes" id="UP000785625">
    <property type="component" value="Unassembled WGS sequence"/>
</dbReference>
<gene>
    <name evidence="1" type="ORF">H5975_07595</name>
</gene>
<accession>A0ABS2H1M5</accession>
<evidence type="ECO:0000313" key="2">
    <source>
        <dbReference type="Proteomes" id="UP000785625"/>
    </source>
</evidence>
<sequence>MNIEQAMINGNERALISEMTVAQYSLEEIHEVLRLLHELTKKEPAKQALDHICC</sequence>
<reference evidence="1 2" key="1">
    <citation type="journal article" date="2021" name="Sci. Rep.">
        <title>The distribution of antibiotic resistance genes in chicken gut microbiota commensals.</title>
        <authorList>
            <person name="Juricova H."/>
            <person name="Matiasovicova J."/>
            <person name="Kubasova T."/>
            <person name="Cejkova D."/>
            <person name="Rychlik I."/>
        </authorList>
    </citation>
    <scope>NUCLEOTIDE SEQUENCE [LARGE SCALE GENOMIC DNA]</scope>
    <source>
        <strain evidence="1 2">An574</strain>
    </source>
</reference>